<dbReference type="Pfam" id="PF00275">
    <property type="entry name" value="EPSP_synthase"/>
    <property type="match status" value="1"/>
</dbReference>
<dbReference type="GO" id="GO:0019277">
    <property type="term" value="P:UDP-N-acetylgalactosamine biosynthetic process"/>
    <property type="evidence" value="ECO:0007669"/>
    <property type="project" value="InterPro"/>
</dbReference>
<comment type="subcellular location">
    <subcellularLocation>
        <location evidence="1">Cytoplasm</location>
    </subcellularLocation>
</comment>
<comment type="catalytic activity">
    <reaction evidence="15">
        <text>phosphoenolpyruvate + UDP-N-acetyl-alpha-D-glucosamine = UDP-N-acetyl-3-O-(1-carboxyvinyl)-alpha-D-glucosamine + phosphate</text>
        <dbReference type="Rhea" id="RHEA:18681"/>
        <dbReference type="ChEBI" id="CHEBI:43474"/>
        <dbReference type="ChEBI" id="CHEBI:57705"/>
        <dbReference type="ChEBI" id="CHEBI:58702"/>
        <dbReference type="ChEBI" id="CHEBI:68483"/>
        <dbReference type="EC" id="2.5.1.7"/>
    </reaction>
</comment>
<dbReference type="HAMAP" id="MF_00111">
    <property type="entry name" value="MurA"/>
    <property type="match status" value="1"/>
</dbReference>
<evidence type="ECO:0000256" key="10">
    <source>
        <dbReference type="ARBA" id="ARBA00038367"/>
    </source>
</evidence>
<dbReference type="PANTHER" id="PTHR43783:SF1">
    <property type="entry name" value="UDP-N-ACETYLGLUCOSAMINE 1-CARBOXYVINYLTRANSFERASE"/>
    <property type="match status" value="1"/>
</dbReference>
<evidence type="ECO:0000256" key="8">
    <source>
        <dbReference type="ARBA" id="ARBA00023306"/>
    </source>
</evidence>
<dbReference type="GO" id="GO:0008360">
    <property type="term" value="P:regulation of cell shape"/>
    <property type="evidence" value="ECO:0007669"/>
    <property type="project" value="UniProtKB-KW"/>
</dbReference>
<evidence type="ECO:0000256" key="1">
    <source>
        <dbReference type="ARBA" id="ARBA00004496"/>
    </source>
</evidence>
<dbReference type="EMBL" id="UOEK01000531">
    <property type="protein sequence ID" value="VAW09191.1"/>
    <property type="molecule type" value="Genomic_DNA"/>
</dbReference>
<keyword evidence="4" id="KW-0132">Cell division</keyword>
<keyword evidence="3" id="KW-0963">Cytoplasm</keyword>
<dbReference type="InterPro" id="IPR036968">
    <property type="entry name" value="Enolpyruvate_Tfrase_sf"/>
</dbReference>
<protein>
    <recommendedName>
        <fullName evidence="12">UDP-N-acetylglucosamine 1-carboxyvinyltransferase</fullName>
        <ecNumber evidence="11">2.5.1.7</ecNumber>
    </recommendedName>
    <alternativeName>
        <fullName evidence="13">Enoylpyruvate transferase</fullName>
    </alternativeName>
    <alternativeName>
        <fullName evidence="14">UDP-N-acetylglucosamine enolpyruvyl transferase</fullName>
    </alternativeName>
</protein>
<evidence type="ECO:0000256" key="12">
    <source>
        <dbReference type="ARBA" id="ARBA00039754"/>
    </source>
</evidence>
<dbReference type="InterPro" id="IPR013792">
    <property type="entry name" value="RNA3'P_cycl/enolpyr_Trfase_a/b"/>
</dbReference>
<evidence type="ECO:0000256" key="5">
    <source>
        <dbReference type="ARBA" id="ARBA00022679"/>
    </source>
</evidence>
<dbReference type="InterPro" id="IPR005750">
    <property type="entry name" value="UDP_GlcNAc_COvinyl_MurA"/>
</dbReference>
<evidence type="ECO:0000256" key="7">
    <source>
        <dbReference type="ARBA" id="ARBA00022984"/>
    </source>
</evidence>
<dbReference type="InterPro" id="IPR050068">
    <property type="entry name" value="MurA_subfamily"/>
</dbReference>
<name>A0A3B0SS49_9ZZZZ</name>
<evidence type="ECO:0000256" key="2">
    <source>
        <dbReference type="ARBA" id="ARBA00004752"/>
    </source>
</evidence>
<dbReference type="GO" id="GO:0071555">
    <property type="term" value="P:cell wall organization"/>
    <property type="evidence" value="ECO:0007669"/>
    <property type="project" value="UniProtKB-KW"/>
</dbReference>
<feature type="domain" description="Enolpyruvate transferase" evidence="16">
    <location>
        <begin position="7"/>
        <end position="406"/>
    </location>
</feature>
<evidence type="ECO:0000313" key="17">
    <source>
        <dbReference type="EMBL" id="VAW09191.1"/>
    </source>
</evidence>
<evidence type="ECO:0000256" key="6">
    <source>
        <dbReference type="ARBA" id="ARBA00022960"/>
    </source>
</evidence>
<comment type="similarity">
    <text evidence="10">Belongs to the EPSP synthase family. MurA subfamily.</text>
</comment>
<evidence type="ECO:0000256" key="3">
    <source>
        <dbReference type="ARBA" id="ARBA00022490"/>
    </source>
</evidence>
<keyword evidence="6" id="KW-0133">Cell shape</keyword>
<dbReference type="GO" id="GO:0008760">
    <property type="term" value="F:UDP-N-acetylglucosamine 1-carboxyvinyltransferase activity"/>
    <property type="evidence" value="ECO:0007669"/>
    <property type="project" value="UniProtKB-EC"/>
</dbReference>
<evidence type="ECO:0000256" key="9">
    <source>
        <dbReference type="ARBA" id="ARBA00023316"/>
    </source>
</evidence>
<proteinExistence type="inferred from homology"/>
<dbReference type="AlphaFoldDB" id="A0A3B0SS49"/>
<evidence type="ECO:0000256" key="15">
    <source>
        <dbReference type="ARBA" id="ARBA00047527"/>
    </source>
</evidence>
<accession>A0A3B0SS49</accession>
<evidence type="ECO:0000259" key="16">
    <source>
        <dbReference type="Pfam" id="PF00275"/>
    </source>
</evidence>
<dbReference type="EC" id="2.5.1.7" evidence="11"/>
<sequence>MEALQITGGIPLNGSIGVLGAKNAVLKHLVATLLAPGTHVLSNVPDIVDVRLMCEVLEHVGARCVADGTTRTVTVPEVLSAEAPLDVVRKMRASILVLGALLTRVGSVRIALPGGDDFGTRPIDMHLDGLRRLGAEFESRDGVLHGEAPRGLIGADVDLGFPSVGATENVLLAAVMAKGTTVLTNAAREPELEDLASYLTAMGAKIVGAGTSRIEIHGVPELVAATYSVVPDRLEAGTYLLAGAASRGEVTVVNCVPDHLRMELSKMRAAGCDVTIGESTITVSGPERPTAVDFATLPYPGFHTDMHPQMVAFLASGDGTSIMTENLYSGRFRYIEMLNRMGAAIRTDGQHVVIDGQSTLVGATVDACDIRAGAAMVIAALAAAGTTTIVDASHLDRGYTDLEPKLKSLGATIARIAL</sequence>
<dbReference type="GO" id="GO:0051301">
    <property type="term" value="P:cell division"/>
    <property type="evidence" value="ECO:0007669"/>
    <property type="project" value="UniProtKB-KW"/>
</dbReference>
<evidence type="ECO:0000256" key="11">
    <source>
        <dbReference type="ARBA" id="ARBA00039108"/>
    </source>
</evidence>
<dbReference type="CDD" id="cd01555">
    <property type="entry name" value="UdpNAET"/>
    <property type="match status" value="1"/>
</dbReference>
<reference evidence="17" key="1">
    <citation type="submission" date="2018-06" db="EMBL/GenBank/DDBJ databases">
        <authorList>
            <person name="Zhirakovskaya E."/>
        </authorList>
    </citation>
    <scope>NUCLEOTIDE SEQUENCE</scope>
</reference>
<dbReference type="SUPFAM" id="SSF55205">
    <property type="entry name" value="EPT/RTPC-like"/>
    <property type="match status" value="1"/>
</dbReference>
<keyword evidence="5 17" id="KW-0808">Transferase</keyword>
<evidence type="ECO:0000256" key="13">
    <source>
        <dbReference type="ARBA" id="ARBA00042443"/>
    </source>
</evidence>
<gene>
    <name evidence="17" type="ORF">MNBD_ACTINO02-3229</name>
</gene>
<dbReference type="Gene3D" id="3.65.10.10">
    <property type="entry name" value="Enolpyruvate transferase domain"/>
    <property type="match status" value="2"/>
</dbReference>
<keyword evidence="8" id="KW-0131">Cell cycle</keyword>
<dbReference type="GO" id="GO:0009252">
    <property type="term" value="P:peptidoglycan biosynthetic process"/>
    <property type="evidence" value="ECO:0007669"/>
    <property type="project" value="UniProtKB-KW"/>
</dbReference>
<dbReference type="InterPro" id="IPR001986">
    <property type="entry name" value="Enolpyruvate_Tfrase_dom"/>
</dbReference>
<evidence type="ECO:0000256" key="14">
    <source>
        <dbReference type="ARBA" id="ARBA00042842"/>
    </source>
</evidence>
<dbReference type="GO" id="GO:0005737">
    <property type="term" value="C:cytoplasm"/>
    <property type="evidence" value="ECO:0007669"/>
    <property type="project" value="UniProtKB-SubCell"/>
</dbReference>
<organism evidence="17">
    <name type="scientific">hydrothermal vent metagenome</name>
    <dbReference type="NCBI Taxonomy" id="652676"/>
    <lineage>
        <taxon>unclassified sequences</taxon>
        <taxon>metagenomes</taxon>
        <taxon>ecological metagenomes</taxon>
    </lineage>
</organism>
<keyword evidence="9" id="KW-0961">Cell wall biogenesis/degradation</keyword>
<comment type="pathway">
    <text evidence="2">Cell wall biogenesis; peptidoglycan biosynthesis.</text>
</comment>
<dbReference type="NCBIfam" id="NF006873">
    <property type="entry name" value="PRK09369.1"/>
    <property type="match status" value="1"/>
</dbReference>
<evidence type="ECO:0000256" key="4">
    <source>
        <dbReference type="ARBA" id="ARBA00022618"/>
    </source>
</evidence>
<dbReference type="PANTHER" id="PTHR43783">
    <property type="entry name" value="UDP-N-ACETYLGLUCOSAMINE 1-CARBOXYVINYLTRANSFERASE"/>
    <property type="match status" value="1"/>
</dbReference>
<keyword evidence="7" id="KW-0573">Peptidoglycan synthesis</keyword>
<dbReference type="NCBIfam" id="TIGR01072">
    <property type="entry name" value="murA"/>
    <property type="match status" value="1"/>
</dbReference>